<evidence type="ECO:0000313" key="1">
    <source>
        <dbReference type="EMBL" id="JAD68662.1"/>
    </source>
</evidence>
<proteinExistence type="predicted"/>
<dbReference type="EMBL" id="GBRH01229233">
    <property type="protein sequence ID" value="JAD68662.1"/>
    <property type="molecule type" value="Transcribed_RNA"/>
</dbReference>
<reference evidence="1" key="1">
    <citation type="submission" date="2014-09" db="EMBL/GenBank/DDBJ databases">
        <authorList>
            <person name="Magalhaes I.L.F."/>
            <person name="Oliveira U."/>
            <person name="Santos F.R."/>
            <person name="Vidigal T.H.D.A."/>
            <person name="Brescovit A.D."/>
            <person name="Santos A.J."/>
        </authorList>
    </citation>
    <scope>NUCLEOTIDE SEQUENCE</scope>
    <source>
        <tissue evidence="1">Shoot tissue taken approximately 20 cm above the soil surface</tissue>
    </source>
</reference>
<accession>A0A0A9CAZ2</accession>
<protein>
    <submittedName>
        <fullName evidence="1">Uncharacterized protein</fullName>
    </submittedName>
</protein>
<sequence length="35" mass="3980">MLPKEWKLSELSGNCRSWYQQGKLSGNNRGLLGPM</sequence>
<name>A0A0A9CAZ2_ARUDO</name>
<reference evidence="1" key="2">
    <citation type="journal article" date="2015" name="Data Brief">
        <title>Shoot transcriptome of the giant reed, Arundo donax.</title>
        <authorList>
            <person name="Barrero R.A."/>
            <person name="Guerrero F.D."/>
            <person name="Moolhuijzen P."/>
            <person name="Goolsby J.A."/>
            <person name="Tidwell J."/>
            <person name="Bellgard S.E."/>
            <person name="Bellgard M.I."/>
        </authorList>
    </citation>
    <scope>NUCLEOTIDE SEQUENCE</scope>
    <source>
        <tissue evidence="1">Shoot tissue taken approximately 20 cm above the soil surface</tissue>
    </source>
</reference>
<dbReference type="AlphaFoldDB" id="A0A0A9CAZ2"/>
<organism evidence="1">
    <name type="scientific">Arundo donax</name>
    <name type="common">Giant reed</name>
    <name type="synonym">Donax arundinaceus</name>
    <dbReference type="NCBI Taxonomy" id="35708"/>
    <lineage>
        <taxon>Eukaryota</taxon>
        <taxon>Viridiplantae</taxon>
        <taxon>Streptophyta</taxon>
        <taxon>Embryophyta</taxon>
        <taxon>Tracheophyta</taxon>
        <taxon>Spermatophyta</taxon>
        <taxon>Magnoliopsida</taxon>
        <taxon>Liliopsida</taxon>
        <taxon>Poales</taxon>
        <taxon>Poaceae</taxon>
        <taxon>PACMAD clade</taxon>
        <taxon>Arundinoideae</taxon>
        <taxon>Arundineae</taxon>
        <taxon>Arundo</taxon>
    </lineage>
</organism>